<reference evidence="1 2" key="1">
    <citation type="submission" date="2018-10" db="EMBL/GenBank/DDBJ databases">
        <title>Isolation of pseudouridimycin from Streptomyces albus DSM 40763.</title>
        <authorList>
            <person name="Rosenqvist P."/>
            <person name="Metsae-Ketelae M."/>
            <person name="Virta P."/>
        </authorList>
    </citation>
    <scope>NUCLEOTIDE SEQUENCE [LARGE SCALE GENOMIC DNA]</scope>
    <source>
        <strain evidence="1 2">DSM 40763</strain>
    </source>
</reference>
<dbReference type="Proteomes" id="UP000298111">
    <property type="component" value="Unassembled WGS sequence"/>
</dbReference>
<dbReference type="GO" id="GO:0046872">
    <property type="term" value="F:metal ion binding"/>
    <property type="evidence" value="ECO:0007669"/>
    <property type="project" value="InterPro"/>
</dbReference>
<dbReference type="SUPFAM" id="SSF63411">
    <property type="entry name" value="LuxS/MPP-like metallohydrolase"/>
    <property type="match status" value="1"/>
</dbReference>
<gene>
    <name evidence="1" type="ORF">D8771_23375</name>
</gene>
<dbReference type="AlphaFoldDB" id="A0A6C1BXB0"/>
<protein>
    <submittedName>
        <fullName evidence="1">Uncharacterized protein</fullName>
    </submittedName>
</protein>
<organism evidence="1 2">
    <name type="scientific">Streptomyces albus</name>
    <dbReference type="NCBI Taxonomy" id="1888"/>
    <lineage>
        <taxon>Bacteria</taxon>
        <taxon>Bacillati</taxon>
        <taxon>Actinomycetota</taxon>
        <taxon>Actinomycetes</taxon>
        <taxon>Kitasatosporales</taxon>
        <taxon>Streptomycetaceae</taxon>
        <taxon>Streptomyces</taxon>
    </lineage>
</organism>
<accession>A0A6C1BXB0</accession>
<comment type="caution">
    <text evidence="1">The sequence shown here is derived from an EMBL/GenBank/DDBJ whole genome shotgun (WGS) entry which is preliminary data.</text>
</comment>
<evidence type="ECO:0000313" key="2">
    <source>
        <dbReference type="Proteomes" id="UP000298111"/>
    </source>
</evidence>
<proteinExistence type="predicted"/>
<evidence type="ECO:0000313" key="1">
    <source>
        <dbReference type="EMBL" id="TGG79681.1"/>
    </source>
</evidence>
<dbReference type="GeneID" id="75185802"/>
<name>A0A6C1BXB0_9ACTN</name>
<dbReference type="Gene3D" id="3.30.830.10">
    <property type="entry name" value="Metalloenzyme, LuxS/M16 peptidase-like"/>
    <property type="match status" value="1"/>
</dbReference>
<dbReference type="InterPro" id="IPR011249">
    <property type="entry name" value="Metalloenz_LuxS/M16"/>
</dbReference>
<dbReference type="EMBL" id="RCIY01000076">
    <property type="protein sequence ID" value="TGG79681.1"/>
    <property type="molecule type" value="Genomic_DNA"/>
</dbReference>
<sequence length="380" mass="39701">MLTALRHGSPCTAVRVVPDSPCAVVSVAFDRGYLDDPPHRPGLAHLFEHVWFALEPRGPALEWGETGEHAVVLHHTCPPDRIAAVVDAVATRLARLTAPPSPEAVTAALRLIRLEHRGLREEPLPGFPRRSLAGLLRGDPGFDPVAVRAGARELPALAGELGRFVHGRAHAVCVAGPTPGPAADDLARMCAGAGVRPAVRPPAVPPAAGRTVTEGGTGACAAAWVLPRTPQSAAAARLVAGLLERRPRPAGTRWVSGRVLSPHGVVPVRGGHLYAVAAGTDGRRPCAASLPGTVLLPLLRGPLDDLGTVRSALVRERPDVTDLAAWDALDLLHGTPGRPCGPDDVRRAVRSLDAEALHRFADLLAAGPYAEIDTRAAGHP</sequence>
<dbReference type="RefSeq" id="WP_135567378.1">
    <property type="nucleotide sequence ID" value="NZ_CP048875.1"/>
</dbReference>